<dbReference type="PANTHER" id="PTHR30469">
    <property type="entry name" value="MULTIDRUG RESISTANCE PROTEIN MDTA"/>
    <property type="match status" value="1"/>
</dbReference>
<feature type="domain" description="YknX-like C-terminal permuted SH3-like" evidence="1">
    <location>
        <begin position="332"/>
        <end position="398"/>
    </location>
</feature>
<dbReference type="SUPFAM" id="SSF51230">
    <property type="entry name" value="Single hybrid motif"/>
    <property type="match status" value="1"/>
</dbReference>
<dbReference type="Gene3D" id="2.40.50.100">
    <property type="match status" value="1"/>
</dbReference>
<keyword evidence="3" id="KW-1185">Reference proteome</keyword>
<name>A0ABT5TAM9_9RHOB</name>
<sequence>MSRQRIATGAVLAFGVVGATVWAMWPVPAAVDLGTVTQGPMQVSIAAEGVTRVRDPHTITAPIAGTTTRAPVQTGDHVEAGQTLVAVIQPADPGLMDARTRAQAEAAVAEAQAAVQLADANVASAQSSLEHAQSQLERGRNLALAGTIAQRMLEDLEQAVRSAGQTLTAAQAERDLSEAALMRTRAQLLGPGGTRIPDGQANECCLQIIAPVTGTVLDVPDRNARQIGAGAPLLTIGDLTDLEIEVELLSSDAVRVQQGAVAHVERWGGQGVLDARVRRVEPAAFTRASALGIEEQRVRVRLDLQTPPEGWPGLGDQFRVMVRIVVWQGEDVLQVPHSALFRHDGGWAVFRNVNGRADLVPVSLGMRADQMAEVLDGLVAGDQVILFPASDLEPGARIMARAE</sequence>
<comment type="caution">
    <text evidence="2">The sequence shown here is derived from an EMBL/GenBank/DDBJ whole genome shotgun (WGS) entry which is preliminary data.</text>
</comment>
<dbReference type="Gene3D" id="2.40.30.170">
    <property type="match status" value="1"/>
</dbReference>
<dbReference type="Pfam" id="PF25989">
    <property type="entry name" value="YknX_C"/>
    <property type="match status" value="1"/>
</dbReference>
<dbReference type="Proteomes" id="UP001431784">
    <property type="component" value="Unassembled WGS sequence"/>
</dbReference>
<dbReference type="Gene3D" id="2.40.420.20">
    <property type="match status" value="1"/>
</dbReference>
<organism evidence="2 3">
    <name type="scientific">Roseinatronobacter alkalisoli</name>
    <dbReference type="NCBI Taxonomy" id="3028235"/>
    <lineage>
        <taxon>Bacteria</taxon>
        <taxon>Pseudomonadati</taxon>
        <taxon>Pseudomonadota</taxon>
        <taxon>Alphaproteobacteria</taxon>
        <taxon>Rhodobacterales</taxon>
        <taxon>Paracoccaceae</taxon>
        <taxon>Roseinatronobacter</taxon>
    </lineage>
</organism>
<dbReference type="InterPro" id="IPR011053">
    <property type="entry name" value="Single_hybrid_motif"/>
</dbReference>
<evidence type="ECO:0000313" key="2">
    <source>
        <dbReference type="EMBL" id="MDD7971461.1"/>
    </source>
</evidence>
<dbReference type="SUPFAM" id="SSF56954">
    <property type="entry name" value="Outer membrane efflux proteins (OEP)"/>
    <property type="match status" value="1"/>
</dbReference>
<dbReference type="RefSeq" id="WP_274352143.1">
    <property type="nucleotide sequence ID" value="NZ_JAQZSM010000007.1"/>
</dbReference>
<evidence type="ECO:0000313" key="3">
    <source>
        <dbReference type="Proteomes" id="UP001431784"/>
    </source>
</evidence>
<dbReference type="PANTHER" id="PTHR30469:SF15">
    <property type="entry name" value="HLYD FAMILY OF SECRETION PROTEINS"/>
    <property type="match status" value="1"/>
</dbReference>
<dbReference type="InterPro" id="IPR058637">
    <property type="entry name" value="YknX-like_C"/>
</dbReference>
<accession>A0ABT5TAM9</accession>
<dbReference type="EMBL" id="JAQZSM010000007">
    <property type="protein sequence ID" value="MDD7971461.1"/>
    <property type="molecule type" value="Genomic_DNA"/>
</dbReference>
<protein>
    <submittedName>
        <fullName evidence="2">HlyD family efflux transporter periplasmic adaptor subunit</fullName>
    </submittedName>
</protein>
<gene>
    <name evidence="2" type="ORF">PUT78_10125</name>
</gene>
<proteinExistence type="predicted"/>
<reference evidence="2" key="1">
    <citation type="submission" date="2023-02" db="EMBL/GenBank/DDBJ databases">
        <title>Description of Roseinatronobacter alkalisoli sp. nov., an alkaliphilic bacerium isolated from soda soil.</title>
        <authorList>
            <person name="Wei W."/>
        </authorList>
    </citation>
    <scope>NUCLEOTIDE SEQUENCE</scope>
    <source>
        <strain evidence="2">HJB301</strain>
    </source>
</reference>
<evidence type="ECO:0000259" key="1">
    <source>
        <dbReference type="Pfam" id="PF25989"/>
    </source>
</evidence>